<name>A0A022KQ36_9MICO</name>
<feature type="region of interest" description="Disordered" evidence="1">
    <location>
        <begin position="1"/>
        <end position="71"/>
    </location>
</feature>
<keyword evidence="3" id="KW-1185">Reference proteome</keyword>
<organism evidence="2 3">
    <name type="scientific">Brachybacterium muris UCD-AY4</name>
    <dbReference type="NCBI Taxonomy" id="1249481"/>
    <lineage>
        <taxon>Bacteria</taxon>
        <taxon>Bacillati</taxon>
        <taxon>Actinomycetota</taxon>
        <taxon>Actinomycetes</taxon>
        <taxon>Micrococcales</taxon>
        <taxon>Dermabacteraceae</taxon>
        <taxon>Brachybacterium</taxon>
    </lineage>
</organism>
<dbReference type="STRING" id="1249481.D641_0114140"/>
<dbReference type="AlphaFoldDB" id="A0A022KQ36"/>
<comment type="caution">
    <text evidence="2">The sequence shown here is derived from an EMBL/GenBank/DDBJ whole genome shotgun (WGS) entry which is preliminary data.</text>
</comment>
<dbReference type="EMBL" id="AORC01000021">
    <property type="protein sequence ID" value="EYT47948.1"/>
    <property type="molecule type" value="Genomic_DNA"/>
</dbReference>
<dbReference type="RefSeq" id="WP_017824153.1">
    <property type="nucleotide sequence ID" value="NZ_AORC01000021.1"/>
</dbReference>
<evidence type="ECO:0000256" key="1">
    <source>
        <dbReference type="SAM" id="MobiDB-lite"/>
    </source>
</evidence>
<feature type="compositionally biased region" description="Basic and acidic residues" evidence="1">
    <location>
        <begin position="61"/>
        <end position="71"/>
    </location>
</feature>
<accession>A0A022KQ36</accession>
<reference evidence="2 3" key="1">
    <citation type="journal article" date="2013" name="Genome Announc.">
        <title>Draft genome sequence of an Actinobacterium, Brachybacterium muris strain UCD-AY4.</title>
        <authorList>
            <person name="Lo J.R."/>
            <person name="Lang J.M."/>
            <person name="Darling A.E."/>
            <person name="Eisen J.A."/>
            <person name="Coil D.A."/>
        </authorList>
    </citation>
    <scope>NUCLEOTIDE SEQUENCE [LARGE SCALE GENOMIC DNA]</scope>
    <source>
        <strain evidence="2 3">UCD-AY4</strain>
    </source>
</reference>
<protein>
    <submittedName>
        <fullName evidence="2">Uncharacterized protein</fullName>
    </submittedName>
</protein>
<evidence type="ECO:0000313" key="2">
    <source>
        <dbReference type="EMBL" id="EYT47948.1"/>
    </source>
</evidence>
<sequence>MTARRSDDPITDAPDPASSLEYWTKERRRAANPAPMDRELPTQSADDRAEESEDPPSTCDDTEKQGPDATR</sequence>
<gene>
    <name evidence="2" type="ORF">D641_0114140</name>
</gene>
<proteinExistence type="predicted"/>
<evidence type="ECO:0000313" key="3">
    <source>
        <dbReference type="Proteomes" id="UP000019754"/>
    </source>
</evidence>
<dbReference type="HOGENOM" id="CLU_2732090_0_0_11"/>
<dbReference type="Proteomes" id="UP000019754">
    <property type="component" value="Unassembled WGS sequence"/>
</dbReference>